<dbReference type="GO" id="GO:0006508">
    <property type="term" value="P:proteolysis"/>
    <property type="evidence" value="ECO:0007669"/>
    <property type="project" value="UniProtKB-KW"/>
</dbReference>
<reference evidence="4" key="2">
    <citation type="submission" date="2021-02" db="EMBL/GenBank/DDBJ databases">
        <authorList>
            <person name="Kimball J.A."/>
            <person name="Haas M.W."/>
            <person name="Macchietto M."/>
            <person name="Kono T."/>
            <person name="Duquette J."/>
            <person name="Shao M."/>
        </authorList>
    </citation>
    <scope>NUCLEOTIDE SEQUENCE</scope>
    <source>
        <tissue evidence="4">Fresh leaf tissue</tissue>
    </source>
</reference>
<dbReference type="EMBL" id="JAAALK010000081">
    <property type="protein sequence ID" value="KAG8090844.1"/>
    <property type="molecule type" value="Genomic_DNA"/>
</dbReference>
<evidence type="ECO:0000313" key="4">
    <source>
        <dbReference type="EMBL" id="KAG8090844.1"/>
    </source>
</evidence>
<dbReference type="AlphaFoldDB" id="A0A8J5WLJ4"/>
<name>A0A8J5WLJ4_ZIZPA</name>
<sequence>MLWGNLGDIKVQIRGVWLTEEEFRKVLRLNGEDKLTKPEREVNIATIKRCLEKYNFAVIDRIYMPILHDSHRFIFIIEVSTKFVQIFDSLRDPKKRETTHAKLWANVIQLI</sequence>
<protein>
    <recommendedName>
        <fullName evidence="3">Ubiquitin-like protease family profile domain-containing protein</fullName>
    </recommendedName>
</protein>
<comment type="caution">
    <text evidence="4">The sequence shown here is derived from an EMBL/GenBank/DDBJ whole genome shotgun (WGS) entry which is preliminary data.</text>
</comment>
<keyword evidence="1" id="KW-0645">Protease</keyword>
<dbReference type="GO" id="GO:0008234">
    <property type="term" value="F:cysteine-type peptidase activity"/>
    <property type="evidence" value="ECO:0007669"/>
    <property type="project" value="InterPro"/>
</dbReference>
<evidence type="ECO:0000313" key="5">
    <source>
        <dbReference type="Proteomes" id="UP000729402"/>
    </source>
</evidence>
<evidence type="ECO:0000256" key="2">
    <source>
        <dbReference type="ARBA" id="ARBA00022801"/>
    </source>
</evidence>
<dbReference type="InterPro" id="IPR003653">
    <property type="entry name" value="Peptidase_C48_C"/>
</dbReference>
<keyword evidence="5" id="KW-1185">Reference proteome</keyword>
<organism evidence="4 5">
    <name type="scientific">Zizania palustris</name>
    <name type="common">Northern wild rice</name>
    <dbReference type="NCBI Taxonomy" id="103762"/>
    <lineage>
        <taxon>Eukaryota</taxon>
        <taxon>Viridiplantae</taxon>
        <taxon>Streptophyta</taxon>
        <taxon>Embryophyta</taxon>
        <taxon>Tracheophyta</taxon>
        <taxon>Spermatophyta</taxon>
        <taxon>Magnoliopsida</taxon>
        <taxon>Liliopsida</taxon>
        <taxon>Poales</taxon>
        <taxon>Poaceae</taxon>
        <taxon>BOP clade</taxon>
        <taxon>Oryzoideae</taxon>
        <taxon>Oryzeae</taxon>
        <taxon>Zizaniinae</taxon>
        <taxon>Zizania</taxon>
    </lineage>
</organism>
<gene>
    <name evidence="4" type="ORF">GUJ93_ZPchr0011g28183</name>
</gene>
<dbReference type="Proteomes" id="UP000729402">
    <property type="component" value="Unassembled WGS sequence"/>
</dbReference>
<proteinExistence type="predicted"/>
<feature type="domain" description="Ubiquitin-like protease family profile" evidence="3">
    <location>
        <begin position="37"/>
        <end position="96"/>
    </location>
</feature>
<keyword evidence="2" id="KW-0378">Hydrolase</keyword>
<reference evidence="4" key="1">
    <citation type="journal article" date="2021" name="bioRxiv">
        <title>Whole Genome Assembly and Annotation of Northern Wild Rice, Zizania palustris L., Supports a Whole Genome Duplication in the Zizania Genus.</title>
        <authorList>
            <person name="Haas M."/>
            <person name="Kono T."/>
            <person name="Macchietto M."/>
            <person name="Millas R."/>
            <person name="McGilp L."/>
            <person name="Shao M."/>
            <person name="Duquette J."/>
            <person name="Hirsch C.N."/>
            <person name="Kimball J."/>
        </authorList>
    </citation>
    <scope>NUCLEOTIDE SEQUENCE</scope>
    <source>
        <tissue evidence="4">Fresh leaf tissue</tissue>
    </source>
</reference>
<evidence type="ECO:0000256" key="1">
    <source>
        <dbReference type="ARBA" id="ARBA00022670"/>
    </source>
</evidence>
<accession>A0A8J5WLJ4</accession>
<dbReference type="Pfam" id="PF02902">
    <property type="entry name" value="Peptidase_C48"/>
    <property type="match status" value="1"/>
</dbReference>
<evidence type="ECO:0000259" key="3">
    <source>
        <dbReference type="Pfam" id="PF02902"/>
    </source>
</evidence>